<dbReference type="PIRSF" id="PIRSF032178">
    <property type="entry name" value="UCP032178"/>
    <property type="match status" value="1"/>
</dbReference>
<evidence type="ECO:0000256" key="6">
    <source>
        <dbReference type="SAM" id="Phobius"/>
    </source>
</evidence>
<dbReference type="Pfam" id="PF04286">
    <property type="entry name" value="DUF445"/>
    <property type="match status" value="1"/>
</dbReference>
<evidence type="ECO:0000256" key="4">
    <source>
        <dbReference type="ARBA" id="ARBA00022989"/>
    </source>
</evidence>
<dbReference type="PANTHER" id="PTHR35791:SF1">
    <property type="entry name" value="UPF0754 MEMBRANE PROTEIN YHEB"/>
    <property type="match status" value="1"/>
</dbReference>
<dbReference type="GO" id="GO:0012505">
    <property type="term" value="C:endomembrane system"/>
    <property type="evidence" value="ECO:0007669"/>
    <property type="project" value="UniProtKB-SubCell"/>
</dbReference>
<dbReference type="OrthoDB" id="9787430at2"/>
<accession>A0A023DHJ0</accession>
<keyword evidence="5 6" id="KW-0472">Membrane</keyword>
<dbReference type="EMBL" id="BAWO01000050">
    <property type="protein sequence ID" value="GAJ40774.1"/>
    <property type="molecule type" value="Genomic_DNA"/>
</dbReference>
<keyword evidence="8" id="KW-1185">Reference proteome</keyword>
<evidence type="ECO:0000256" key="1">
    <source>
        <dbReference type="ARBA" id="ARBA00004308"/>
    </source>
</evidence>
<reference evidence="7 8" key="1">
    <citation type="submission" date="2014-04" db="EMBL/GenBank/DDBJ databases">
        <title>Whole genome shotgun sequence of Geobacillus caldoxylosilyticus NBRC 107762.</title>
        <authorList>
            <person name="Hosoyama A."/>
            <person name="Hosoyama Y."/>
            <person name="Katano-Makiyama Y."/>
            <person name="Tsuchikane K."/>
            <person name="Ohji S."/>
            <person name="Ichikawa N."/>
            <person name="Yamazoe A."/>
            <person name="Fujita N."/>
        </authorList>
    </citation>
    <scope>NUCLEOTIDE SEQUENCE [LARGE SCALE GENOMIC DNA]</scope>
    <source>
        <strain evidence="7 8">NBRC 107762</strain>
    </source>
</reference>
<sequence>METIFYLLFMIAVGALIGGVTNFLAIQMLFRPYEPIYWFGKRLPFTPGLIPKRRRELAEQLGKTVVEHLLTPEGIRRKLVARDLMDSMIDWARRHAEEWLSRRNTVAELLQRAGIENAKELLCIKATQWVDKAYEQWMATMRAKAIRDVFPDEVQLKMEERIGDLANYIADRALDYFESEEGKGRIAKMIDEFFSGRGMLGNMLQMFLGNVNLVDKVQPEIIKFLRHSGTRELLARLLWTEWNKLTSYPLIAVEELIGKERICEMLHRFALDAVERNDILEQPVADMVAPYQERMMNEWIPQAVEAGSQWISGQVETIITRLQLADIVRSEVESFSIERLEAIILSIASRELKMITYLGALLGGIIGAAQGIIGLWM</sequence>
<dbReference type="AlphaFoldDB" id="A0A023DHJ0"/>
<dbReference type="RefSeq" id="WP_042410722.1">
    <property type="nucleotide sequence ID" value="NZ_BAWO01000050.1"/>
</dbReference>
<feature type="transmembrane region" description="Helical" evidence="6">
    <location>
        <begin position="6"/>
        <end position="26"/>
    </location>
</feature>
<dbReference type="InterPro" id="IPR007383">
    <property type="entry name" value="DUF445"/>
</dbReference>
<comment type="similarity">
    <text evidence="2">Belongs to the UPF0754 family.</text>
</comment>
<evidence type="ECO:0000313" key="8">
    <source>
        <dbReference type="Proteomes" id="UP000023561"/>
    </source>
</evidence>
<dbReference type="PANTHER" id="PTHR35791">
    <property type="entry name" value="UPF0754 MEMBRANE PROTEIN YHEB"/>
    <property type="match status" value="1"/>
</dbReference>
<gene>
    <name evidence="7" type="ORF">GCA01S_050_00420</name>
</gene>
<comment type="caution">
    <text evidence="7">The sequence shown here is derived from an EMBL/GenBank/DDBJ whole genome shotgun (WGS) entry which is preliminary data.</text>
</comment>
<proteinExistence type="inferred from homology"/>
<evidence type="ECO:0000256" key="3">
    <source>
        <dbReference type="ARBA" id="ARBA00022692"/>
    </source>
</evidence>
<organism evidence="7 8">
    <name type="scientific">Parageobacillus caldoxylosilyticus NBRC 107762</name>
    <dbReference type="NCBI Taxonomy" id="1220594"/>
    <lineage>
        <taxon>Bacteria</taxon>
        <taxon>Bacillati</taxon>
        <taxon>Bacillota</taxon>
        <taxon>Bacilli</taxon>
        <taxon>Bacillales</taxon>
        <taxon>Anoxybacillaceae</taxon>
        <taxon>Saccharococcus</taxon>
    </lineage>
</organism>
<dbReference type="InterPro" id="IPR016991">
    <property type="entry name" value="UCP032178"/>
</dbReference>
<evidence type="ECO:0000256" key="5">
    <source>
        <dbReference type="ARBA" id="ARBA00023136"/>
    </source>
</evidence>
<comment type="subcellular location">
    <subcellularLocation>
        <location evidence="1">Endomembrane system</location>
    </subcellularLocation>
</comment>
<evidence type="ECO:0000256" key="2">
    <source>
        <dbReference type="ARBA" id="ARBA00008053"/>
    </source>
</evidence>
<name>A0A023DHJ0_9BACL</name>
<keyword evidence="3 6" id="KW-0812">Transmembrane</keyword>
<keyword evidence="4 6" id="KW-1133">Transmembrane helix</keyword>
<feature type="transmembrane region" description="Helical" evidence="6">
    <location>
        <begin position="355"/>
        <end position="376"/>
    </location>
</feature>
<protein>
    <submittedName>
        <fullName evidence="7">Uncharacterized protein</fullName>
    </submittedName>
</protein>
<dbReference type="Proteomes" id="UP000023561">
    <property type="component" value="Unassembled WGS sequence"/>
</dbReference>
<evidence type="ECO:0000313" key="7">
    <source>
        <dbReference type="EMBL" id="GAJ40774.1"/>
    </source>
</evidence>